<name>A0ABU8B3V9_9BRAD</name>
<protein>
    <submittedName>
        <fullName evidence="4">Aconitate decarboxylase</fullName>
        <ecNumber evidence="4">4.1.1.6</ecNumber>
    </submittedName>
</protein>
<dbReference type="Pfam" id="PF19305">
    <property type="entry name" value="MmgE_PrpD_C"/>
    <property type="match status" value="1"/>
</dbReference>
<dbReference type="InterPro" id="IPR042188">
    <property type="entry name" value="MmgE/PrpD_sf_2"/>
</dbReference>
<dbReference type="InterPro" id="IPR042183">
    <property type="entry name" value="MmgE/PrpD_sf_1"/>
</dbReference>
<dbReference type="Proteomes" id="UP001364224">
    <property type="component" value="Unassembled WGS sequence"/>
</dbReference>
<dbReference type="InterPro" id="IPR045337">
    <property type="entry name" value="MmgE_PrpD_C"/>
</dbReference>
<dbReference type="InterPro" id="IPR005656">
    <property type="entry name" value="MmgE_PrpD"/>
</dbReference>
<feature type="domain" description="MmgE/PrpD C-terminal" evidence="3">
    <location>
        <begin position="269"/>
        <end position="419"/>
    </location>
</feature>
<accession>A0ABU8B3V9</accession>
<dbReference type="Gene3D" id="3.30.1330.120">
    <property type="entry name" value="2-methylcitrate dehydratase PrpD"/>
    <property type="match status" value="1"/>
</dbReference>
<dbReference type="Gene3D" id="1.10.4100.10">
    <property type="entry name" value="2-methylcitrate dehydratase PrpD"/>
    <property type="match status" value="1"/>
</dbReference>
<evidence type="ECO:0000256" key="1">
    <source>
        <dbReference type="ARBA" id="ARBA00006174"/>
    </source>
</evidence>
<dbReference type="EC" id="4.1.1.6" evidence="4"/>
<proteinExistence type="inferred from homology"/>
<dbReference type="InterPro" id="IPR045336">
    <property type="entry name" value="MmgE_PrpD_N"/>
</dbReference>
<evidence type="ECO:0000313" key="4">
    <source>
        <dbReference type="EMBL" id="MEH2553216.1"/>
    </source>
</evidence>
<dbReference type="Pfam" id="PF03972">
    <property type="entry name" value="MmgE_PrpD_N"/>
    <property type="match status" value="1"/>
</dbReference>
<comment type="caution">
    <text evidence="4">The sequence shown here is derived from an EMBL/GenBank/DDBJ whole genome shotgun (WGS) entry which is preliminary data.</text>
</comment>
<dbReference type="InterPro" id="IPR036148">
    <property type="entry name" value="MmgE/PrpD_sf"/>
</dbReference>
<evidence type="ECO:0000259" key="2">
    <source>
        <dbReference type="Pfam" id="PF03972"/>
    </source>
</evidence>
<dbReference type="SUPFAM" id="SSF103378">
    <property type="entry name" value="2-methylcitrate dehydratase PrpD"/>
    <property type="match status" value="1"/>
</dbReference>
<organism evidence="4 5">
    <name type="scientific">Bradyrhizobium algeriense</name>
    <dbReference type="NCBI Taxonomy" id="634784"/>
    <lineage>
        <taxon>Bacteria</taxon>
        <taxon>Pseudomonadati</taxon>
        <taxon>Pseudomonadota</taxon>
        <taxon>Alphaproteobacteria</taxon>
        <taxon>Hyphomicrobiales</taxon>
        <taxon>Nitrobacteraceae</taxon>
        <taxon>Bradyrhizobium</taxon>
    </lineage>
</organism>
<gene>
    <name evidence="4" type="ORF">V1286_000745</name>
</gene>
<dbReference type="GO" id="GO:0047613">
    <property type="term" value="F:aconitate decarboxylase activity"/>
    <property type="evidence" value="ECO:0007669"/>
    <property type="project" value="UniProtKB-EC"/>
</dbReference>
<keyword evidence="4" id="KW-0456">Lyase</keyword>
<dbReference type="RefSeq" id="WP_334477646.1">
    <property type="nucleotide sequence ID" value="NZ_JAZHRV010000001.1"/>
</dbReference>
<sequence length="454" mass="47870">MNDPLDALLDHAFFVEATKIPTETMNFQLRRVLDNLGCLVAGYDQAGTSMALSLARRWSGAQEATVIGSIEKLAAPQAAFVNAVRARALDFCDVLSPGWHPSSSDVPVALAAAEMSGAGGEAVLAALAVGQDVGQRINRAAQANGFFYRGFDSNVLGLFSGAIIASRLLGLTRAQMSDAIGLAFDFGIGTFQHYQDKVLAVRISQGLVARHALEAVFLARAGISGPKRTLAGECGFFRLYGPAAPDLAVLGENLGERFLGEEATCVKLYPSCGVTLALTEALLAARGRGEIPFDQIAGLSLRISPAMNVICGGPYAPAETPEVDAQFNVRYVAANAILRGRATLDEFTASAATAPDIVAFAQRIDVAEEPAFGHFDQCEAIISNKDGARRVIPAQFGRGWPENPPTQDDLIAKFLQCAAFSGRPGWRDGDALIAAIKTLRSAASVEPLIAAFAA</sequence>
<dbReference type="EMBL" id="JAZHRV010000001">
    <property type="protein sequence ID" value="MEH2553216.1"/>
    <property type="molecule type" value="Genomic_DNA"/>
</dbReference>
<feature type="domain" description="MmgE/PrpD N-terminal" evidence="2">
    <location>
        <begin position="15"/>
        <end position="241"/>
    </location>
</feature>
<evidence type="ECO:0000259" key="3">
    <source>
        <dbReference type="Pfam" id="PF19305"/>
    </source>
</evidence>
<dbReference type="PANTHER" id="PTHR16943">
    <property type="entry name" value="2-METHYLCITRATE DEHYDRATASE-RELATED"/>
    <property type="match status" value="1"/>
</dbReference>
<reference evidence="4 5" key="1">
    <citation type="submission" date="2024-02" db="EMBL/GenBank/DDBJ databases">
        <title>Adaptive strategies in a cosmopolitan and abundant soil bacterium.</title>
        <authorList>
            <person name="Carini P."/>
        </authorList>
    </citation>
    <scope>NUCLEOTIDE SEQUENCE [LARGE SCALE GENOMIC DNA]</scope>
    <source>
        <strain evidence="4 5">AZCC 1608</strain>
    </source>
</reference>
<dbReference type="PANTHER" id="PTHR16943:SF8">
    <property type="entry name" value="2-METHYLCITRATE DEHYDRATASE"/>
    <property type="match status" value="1"/>
</dbReference>
<keyword evidence="5" id="KW-1185">Reference proteome</keyword>
<evidence type="ECO:0000313" key="5">
    <source>
        <dbReference type="Proteomes" id="UP001364224"/>
    </source>
</evidence>
<comment type="similarity">
    <text evidence="1">Belongs to the PrpD family.</text>
</comment>